<dbReference type="Proteomes" id="UP000051446">
    <property type="component" value="Unassembled WGS sequence"/>
</dbReference>
<evidence type="ECO:0000313" key="1">
    <source>
        <dbReference type="EMBL" id="KRP48537.1"/>
    </source>
</evidence>
<dbReference type="AlphaFoldDB" id="A0A0R2YJQ8"/>
<proteinExistence type="predicted"/>
<comment type="caution">
    <text evidence="1">The sequence shown here is derived from an EMBL/GenBank/DDBJ whole genome shotgun (WGS) entry which is preliminary data.</text>
</comment>
<reference evidence="1 2" key="1">
    <citation type="submission" date="2015-02" db="EMBL/GenBank/DDBJ databases">
        <title>Pseudomonas helleri sp. nov. and Pseudomonas weihenstephanensis sp. nov., isolated from raw cows milk.</title>
        <authorList>
            <person name="von Neubeck M."/>
            <person name="Huptas C."/>
            <person name="Wenning M."/>
            <person name="Scherer S."/>
        </authorList>
    </citation>
    <scope>NUCLEOTIDE SEQUENCE [LARGE SCALE GENOMIC DNA]</scope>
    <source>
        <strain evidence="1 2">DSM 17149</strain>
    </source>
</reference>
<accession>A0A0R2YJQ8</accession>
<gene>
    <name evidence="1" type="ORF">TU73_00085</name>
</gene>
<organism evidence="1 2">
    <name type="scientific">Pseudomonas libanensis</name>
    <dbReference type="NCBI Taxonomy" id="75588"/>
    <lineage>
        <taxon>Bacteria</taxon>
        <taxon>Pseudomonadati</taxon>
        <taxon>Pseudomonadota</taxon>
        <taxon>Gammaproteobacteria</taxon>
        <taxon>Pseudomonadales</taxon>
        <taxon>Pseudomonadaceae</taxon>
        <taxon>Pseudomonas</taxon>
    </lineage>
</organism>
<dbReference type="RefSeq" id="WP_057010447.1">
    <property type="nucleotide sequence ID" value="NZ_JYLH01000001.1"/>
</dbReference>
<name>A0A0R2YJQ8_9PSED</name>
<evidence type="ECO:0000313" key="2">
    <source>
        <dbReference type="Proteomes" id="UP000051446"/>
    </source>
</evidence>
<sequence>MLNLVTPEHFRPLLAGSSTLYLPDGSALPIQIERVREAPHATLPQSPRGAFSVLLSSLGPTDFVDGLCRLPLPEACLEQVFVSREPAMGRDAERGYFCIVFN</sequence>
<dbReference type="EMBL" id="JYLH01000001">
    <property type="protein sequence ID" value="KRP48537.1"/>
    <property type="molecule type" value="Genomic_DNA"/>
</dbReference>
<protein>
    <submittedName>
        <fullName evidence="1">Uncharacterized protein</fullName>
    </submittedName>
</protein>